<keyword evidence="2" id="KW-1185">Reference proteome</keyword>
<comment type="caution">
    <text evidence="1">The sequence shown here is derived from an EMBL/GenBank/DDBJ whole genome shotgun (WGS) entry which is preliminary data.</text>
</comment>
<evidence type="ECO:0008006" key="3">
    <source>
        <dbReference type="Google" id="ProtNLM"/>
    </source>
</evidence>
<accession>A0ABR2J3H3</accession>
<sequence>MKLGIDTTPNGRGQVFPSSDIVTGAVHLDVHSSLAMSRIEFSIKVLLKSEETEAVGAEYAGHVRYLKVQREKERKEEAGPDDAADCLPSYSPAVTLKATITSDGGGLVYPGDALSLHLRLVVPASAQERLRDCCLSRVRLSLIDPTITNIGHRRVVNLFGTLIREVRMQLPLHQQAPSKCETIELDSALWEDCRIPRPTSTTHEEEERGAREYLLQILCEFSSQQKLDKTFASVLVPVTIAPGTAPPKYELANPRGNNGAIADGGYGAGLYGDP</sequence>
<organism evidence="1 2">
    <name type="scientific">Apiospora arundinis</name>
    <dbReference type="NCBI Taxonomy" id="335852"/>
    <lineage>
        <taxon>Eukaryota</taxon>
        <taxon>Fungi</taxon>
        <taxon>Dikarya</taxon>
        <taxon>Ascomycota</taxon>
        <taxon>Pezizomycotina</taxon>
        <taxon>Sordariomycetes</taxon>
        <taxon>Xylariomycetidae</taxon>
        <taxon>Amphisphaeriales</taxon>
        <taxon>Apiosporaceae</taxon>
        <taxon>Apiospora</taxon>
    </lineage>
</organism>
<gene>
    <name evidence="1" type="ORF">PGQ11_002882</name>
</gene>
<dbReference type="EMBL" id="JAPCWZ010000003">
    <property type="protein sequence ID" value="KAK8872368.1"/>
    <property type="molecule type" value="Genomic_DNA"/>
</dbReference>
<protein>
    <recommendedName>
        <fullName evidence="3">Arrestin-like N-terminal domain-containing protein</fullName>
    </recommendedName>
</protein>
<evidence type="ECO:0000313" key="2">
    <source>
        <dbReference type="Proteomes" id="UP001390339"/>
    </source>
</evidence>
<proteinExistence type="predicted"/>
<dbReference type="Proteomes" id="UP001390339">
    <property type="component" value="Unassembled WGS sequence"/>
</dbReference>
<reference evidence="1 2" key="1">
    <citation type="journal article" date="2024" name="IMA Fungus">
        <title>Apiospora arundinis, a panoply of carbohydrate-active enzymes and secondary metabolites.</title>
        <authorList>
            <person name="Sorensen T."/>
            <person name="Petersen C."/>
            <person name="Muurmann A.T."/>
            <person name="Christiansen J.V."/>
            <person name="Brundto M.L."/>
            <person name="Overgaard C.K."/>
            <person name="Boysen A.T."/>
            <person name="Wollenberg R.D."/>
            <person name="Larsen T.O."/>
            <person name="Sorensen J.L."/>
            <person name="Nielsen K.L."/>
            <person name="Sondergaard T.E."/>
        </authorList>
    </citation>
    <scope>NUCLEOTIDE SEQUENCE [LARGE SCALE GENOMIC DNA]</scope>
    <source>
        <strain evidence="1 2">AAU 773</strain>
    </source>
</reference>
<name>A0ABR2J3H3_9PEZI</name>
<evidence type="ECO:0000313" key="1">
    <source>
        <dbReference type="EMBL" id="KAK8872368.1"/>
    </source>
</evidence>